<proteinExistence type="predicted"/>
<dbReference type="InterPro" id="IPR001343">
    <property type="entry name" value="Hemolysn_Ca-bd"/>
</dbReference>
<keyword evidence="3" id="KW-0106">Calcium</keyword>
<keyword evidence="2" id="KW-0677">Repeat</keyword>
<protein>
    <recommendedName>
        <fullName evidence="4">Cadherin domain-containing protein</fullName>
    </recommendedName>
</protein>
<dbReference type="GO" id="GO:0007156">
    <property type="term" value="P:homophilic cell adhesion via plasma membrane adhesion molecules"/>
    <property type="evidence" value="ECO:0007669"/>
    <property type="project" value="InterPro"/>
</dbReference>
<dbReference type="InterPro" id="IPR038081">
    <property type="entry name" value="CalX-like_sf"/>
</dbReference>
<evidence type="ECO:0000256" key="3">
    <source>
        <dbReference type="ARBA" id="ARBA00022837"/>
    </source>
</evidence>
<dbReference type="OrthoDB" id="7749175at2"/>
<dbReference type="GO" id="GO:0005615">
    <property type="term" value="C:extracellular space"/>
    <property type="evidence" value="ECO:0007669"/>
    <property type="project" value="InterPro"/>
</dbReference>
<name>A0A844HHK2_9RHOB</name>
<feature type="domain" description="Cadherin" evidence="4">
    <location>
        <begin position="810"/>
        <end position="916"/>
    </location>
</feature>
<dbReference type="AlphaFoldDB" id="A0A844HHK2"/>
<dbReference type="GO" id="GO:0005509">
    <property type="term" value="F:calcium ion binding"/>
    <property type="evidence" value="ECO:0007669"/>
    <property type="project" value="InterPro"/>
</dbReference>
<dbReference type="InterPro" id="IPR028994">
    <property type="entry name" value="Integrin_alpha_N"/>
</dbReference>
<dbReference type="Pfam" id="PF00353">
    <property type="entry name" value="HemolysinCabind"/>
    <property type="match status" value="1"/>
</dbReference>
<dbReference type="PROSITE" id="PS00330">
    <property type="entry name" value="HEMOLYSIN_CALCIUM"/>
    <property type="match status" value="2"/>
</dbReference>
<dbReference type="PANTHER" id="PTHR44103">
    <property type="entry name" value="PROPROTEIN CONVERTASE P"/>
    <property type="match status" value="1"/>
</dbReference>
<dbReference type="GO" id="GO:0007154">
    <property type="term" value="P:cell communication"/>
    <property type="evidence" value="ECO:0007669"/>
    <property type="project" value="InterPro"/>
</dbReference>
<dbReference type="InterPro" id="IPR011049">
    <property type="entry name" value="Serralysin-like_metalloprot_C"/>
</dbReference>
<dbReference type="SUPFAM" id="SSF141072">
    <property type="entry name" value="CalX-like"/>
    <property type="match status" value="1"/>
</dbReference>
<dbReference type="Gene3D" id="2.30.30.100">
    <property type="match status" value="1"/>
</dbReference>
<comment type="caution">
    <text evidence="5">The sequence shown here is derived from an EMBL/GenBank/DDBJ whole genome shotgun (WGS) entry which is preliminary data.</text>
</comment>
<dbReference type="Gene3D" id="2.150.10.10">
    <property type="entry name" value="Serralysin-like metalloprotease, C-terminal"/>
    <property type="match status" value="1"/>
</dbReference>
<dbReference type="PANTHER" id="PTHR44103:SF1">
    <property type="entry name" value="PROPROTEIN CONVERTASE P"/>
    <property type="match status" value="1"/>
</dbReference>
<keyword evidence="1" id="KW-0732">Signal</keyword>
<dbReference type="Gene3D" id="2.130.10.130">
    <property type="entry name" value="Integrin alpha, N-terminal"/>
    <property type="match status" value="1"/>
</dbReference>
<dbReference type="Proteomes" id="UP000449846">
    <property type="component" value="Unassembled WGS sequence"/>
</dbReference>
<dbReference type="RefSeq" id="WP_155039465.1">
    <property type="nucleotide sequence ID" value="NZ_JBHGCD010000003.1"/>
</dbReference>
<evidence type="ECO:0000313" key="5">
    <source>
        <dbReference type="EMBL" id="MTH59533.1"/>
    </source>
</evidence>
<dbReference type="InterPro" id="IPR002126">
    <property type="entry name" value="Cadherin-like_dom"/>
</dbReference>
<dbReference type="CDD" id="cd11304">
    <property type="entry name" value="Cadherin_repeat"/>
    <property type="match status" value="1"/>
</dbReference>
<dbReference type="Pfam" id="PF16184">
    <property type="entry name" value="Cadherin_3"/>
    <property type="match status" value="2"/>
</dbReference>
<sequence length="1084" mass="109644">MSIFKQGLVLATAGNPMGVAIADVDGDGHLDVLTAGFSGVNVWLGSGDGSMTPAPLVPTPVSYRIVTGDLDGDGDIDFLTTNGSNDGVTVGLNSGDGTFTTSRVGVGSEPRGLGLADLDEDGDLDFVSANFYGGSLSVMLGNGDGTFSPAAGGDISDGPDRPVETTIADFNGDGHMDLAVTDQSARNVVILFGHGDASFDAPVPVGTSTLSNAITSGDIDGDGDIDLIVGQYGTVMVSVLRNDGTGQFSTDLTIAGSVNNSYDAALGDLDGDGDLDMVVTDAGSSFINVLFNDGAGNFALETGSTIAVGTSPTGVSLGDFDEDGDLDIATANLNSNSSHVLINTMATYSVGATSDLEEQAGGAGGELVFTITRTATSESEVVSFALGGTATAGSDYTAPGSLTASFAAGEATVVIRIPISPDTRIENDETVTLTLTGTSGEGRISTGAGAATALIITNELPNVAPSGTDRTITVIEDGSRTIGAADFGFSDSEGHNLSAVRISTVPATGQLLLNGVAVSAGQMVSASDIASGGLVYHPAANGDGNGYASFTFQVRDDGGTQIGGTDMDQTPNSLTINVTPVNDAPVLTGDLRATVAEGGRYVLTGADIGFSDPDDSASGVVFRVSGESNGVLRVGGAVASSFTAADITAGRVSFTHNGSETGAVSFRVLVEDGNEDGSAPTQQIFTLAVTPVNDAPVLTGDLRATMAEGGHYVLTGADIGFSDPDDSASSVVFRVSGESNGVLRVGGAVASSFTAADITAGRVSFTHNGSETSAAQFRVLVEDGNEDGSAPTARTFNLGVTPVNDAPSLAVTPLVSTLAENAPTTTAIRVANLTISDIDGGTNHLTLTGADAGLFEIRSGAVWLRAGAVLDFESNPTLDVTLRLDDPTIGSGAEDSENLRINLSDVVEDLIGTPGRDHLIGTSVADILSGLGGNDTLSGGAGQDTLIGGAGVDLLRGGAGADTFVFALRDSASGYSGYISNSTLNPLSGAGRRDIILDFTHGQDRIDLSGIDTDPSRAGDQAFVWGGSGNFSDSRASVVYRQFDMAASANDRTIIYGDTDHDGRADFQIELAGLVTVTRDDFDL</sequence>
<evidence type="ECO:0000256" key="1">
    <source>
        <dbReference type="ARBA" id="ARBA00022729"/>
    </source>
</evidence>
<evidence type="ECO:0000313" key="6">
    <source>
        <dbReference type="Proteomes" id="UP000449846"/>
    </source>
</evidence>
<dbReference type="InterPro" id="IPR013517">
    <property type="entry name" value="FG-GAP"/>
</dbReference>
<gene>
    <name evidence="5" type="ORF">GL300_09925</name>
</gene>
<accession>A0A844HHK2</accession>
<dbReference type="Pfam" id="PF13517">
    <property type="entry name" value="FG-GAP_3"/>
    <property type="match status" value="3"/>
</dbReference>
<dbReference type="EMBL" id="WMIG01000003">
    <property type="protein sequence ID" value="MTH59533.1"/>
    <property type="molecule type" value="Genomic_DNA"/>
</dbReference>
<dbReference type="SUPFAM" id="SSF69318">
    <property type="entry name" value="Integrin alpha N-terminal domain"/>
    <property type="match status" value="1"/>
</dbReference>
<evidence type="ECO:0000256" key="2">
    <source>
        <dbReference type="ARBA" id="ARBA00022737"/>
    </source>
</evidence>
<evidence type="ECO:0000259" key="4">
    <source>
        <dbReference type="PROSITE" id="PS50268"/>
    </source>
</evidence>
<dbReference type="InterPro" id="IPR003644">
    <property type="entry name" value="Calx_beta"/>
</dbReference>
<dbReference type="PRINTS" id="PR00313">
    <property type="entry name" value="CABNDNGRPT"/>
</dbReference>
<reference evidence="5 6" key="1">
    <citation type="submission" date="2019-11" db="EMBL/GenBank/DDBJ databases">
        <authorList>
            <person name="Dong K."/>
        </authorList>
    </citation>
    <scope>NUCLEOTIDE SEQUENCE [LARGE SCALE GENOMIC DNA]</scope>
    <source>
        <strain evidence="5 6">NBRC 112902</strain>
    </source>
</reference>
<dbReference type="SUPFAM" id="SSF51120">
    <property type="entry name" value="beta-Roll"/>
    <property type="match status" value="1"/>
</dbReference>
<dbReference type="InterPro" id="IPR018511">
    <property type="entry name" value="Hemolysin-typ_Ca-bd_CS"/>
</dbReference>
<dbReference type="GO" id="GO:0016020">
    <property type="term" value="C:membrane"/>
    <property type="evidence" value="ECO:0007669"/>
    <property type="project" value="InterPro"/>
</dbReference>
<organism evidence="5 6">
    <name type="scientific">Paracoccus litorisediminis</name>
    <dbReference type="NCBI Taxonomy" id="2006130"/>
    <lineage>
        <taxon>Bacteria</taxon>
        <taxon>Pseudomonadati</taxon>
        <taxon>Pseudomonadota</taxon>
        <taxon>Alphaproteobacteria</taxon>
        <taxon>Rhodobacterales</taxon>
        <taxon>Paracoccaceae</taxon>
        <taxon>Paracoccus</taxon>
    </lineage>
</organism>
<dbReference type="PROSITE" id="PS50268">
    <property type="entry name" value="CADHERIN_2"/>
    <property type="match status" value="1"/>
</dbReference>
<dbReference type="Gene3D" id="2.60.40.2030">
    <property type="match status" value="1"/>
</dbReference>
<dbReference type="Pfam" id="PF03160">
    <property type="entry name" value="Calx-beta"/>
    <property type="match status" value="1"/>
</dbReference>
<keyword evidence="6" id="KW-1185">Reference proteome</keyword>